<feature type="region of interest" description="Disordered" evidence="1">
    <location>
        <begin position="221"/>
        <end position="339"/>
    </location>
</feature>
<feature type="compositionally biased region" description="Polar residues" evidence="1">
    <location>
        <begin position="327"/>
        <end position="336"/>
    </location>
</feature>
<sequence length="1083" mass="122756">MSTSNHTRGISKVEPQVLLQTSTEDFIRSTPRSAFDYVRTQFLKVDRVELEKFGLSIDDVFLMDRIYMQSSALPHFLTRGAVRKYLVSKMSPDEGNISRFSSSNDIQHEKDHNENHSRRVVEMGKTGLRPQNMNSLNNWGNQGLHVNHQQSFEYNNKTYNNSQMFGNSRGPGYQKNLCTGNTRENGNVNGGMTYKNNKLRHNNQHNGDTHTKIGKAMSHKNDFSSSAEDEGSICSNVSASGGRTRPRNHSDFKHTENNIIGSPVLSNSEAKSPQSDGRGKTKKPLTDMIANIRQHSQPASTSIVVQPSSVSNNTSPSANTEKKSDYVVNNSPSASSDECRTVPLVQEEKATVHIEATSVSASVPIVSENESYNLIFGDKIHALAPSHYLVVKECDLAQIEEISNWLKHETLQSWSHESEGKKVVILLNGKYYRGAVVNNTTPDIKGPTCIKLVDVGWYEALDPHCADNIYVLPEKLKSMKPIAFTIHTLNLVHIPRNAHATVVETEQSNERVKSVTIQQIQPVSSSLEVQKPAVISTGEKRDTNKNNELDIVSTAQKPLQRTAQEHKNVVIEPTPLLQDNQFENAPVNKCKVELNKRIEVSFIASDETHAEHKWVQYTQSADKLLEWQAVVDKFDSTLTPSSLKLGAFCVKLFDEMWCRAKIVSCNPLTLFYIDFGNVETVENTSEMKPLPEVLSLVQPLAMKVKFYYQNNNNIPMEFGDCFFVTPIETIVDVHIVLKDDETPSKLLMNSNTPVQNLPRYYFNDTPISKTSTLEMNKPVDVAFVQEDTNNATHKWVQEVELYNYIEEWTNISTSDTNQFGRKPDVGEFCVHFYEESWCRGQVIQVEPLTVFYIDYGNKEIISKIEELKPLPKKLSEVKPLAHKIQFFSKASGDLSYNFGDTFKMTPVELKDKVLVVLKDDEVMAKSDVKSLVYQNPVVNLTLNKPMTAAWVQDDEFDNQFTWVQDLTHIDKLEVIDNVMSKSPDKYTEMPKVGDLCAKFYEDMWCRTKVMSTDPFTILYVDFGNTEKIDNLNLLKPLPEHLCEYQGFAFRVLFKNQKPELPFGEIFTMTPLSFDNNVYTVSIE</sequence>
<accession>A0A8D8PZU7</accession>
<dbReference type="SMART" id="SM00333">
    <property type="entry name" value="TUDOR"/>
    <property type="match status" value="4"/>
</dbReference>
<feature type="region of interest" description="Disordered" evidence="1">
    <location>
        <begin position="97"/>
        <end position="116"/>
    </location>
</feature>
<dbReference type="CDD" id="cd20379">
    <property type="entry name" value="Tudor_dTUD-like"/>
    <property type="match status" value="2"/>
</dbReference>
<evidence type="ECO:0000256" key="1">
    <source>
        <dbReference type="SAM" id="MobiDB-lite"/>
    </source>
</evidence>
<dbReference type="Gene3D" id="2.30.30.140">
    <property type="match status" value="3"/>
</dbReference>
<reference evidence="3" key="1">
    <citation type="submission" date="2021-05" db="EMBL/GenBank/DDBJ databases">
        <authorList>
            <person name="Alioto T."/>
            <person name="Alioto T."/>
            <person name="Gomez Garrido J."/>
        </authorList>
    </citation>
    <scope>NUCLEOTIDE SEQUENCE</scope>
</reference>
<evidence type="ECO:0000313" key="3">
    <source>
        <dbReference type="EMBL" id="CAG6619343.1"/>
    </source>
</evidence>
<feature type="compositionally biased region" description="Basic and acidic residues" evidence="1">
    <location>
        <begin position="106"/>
        <end position="116"/>
    </location>
</feature>
<dbReference type="SUPFAM" id="SSF63748">
    <property type="entry name" value="Tudor/PWWP/MBT"/>
    <property type="match status" value="3"/>
</dbReference>
<feature type="domain" description="Tudor" evidence="2">
    <location>
        <begin position="822"/>
        <end position="876"/>
    </location>
</feature>
<dbReference type="AlphaFoldDB" id="A0A8D8PZU7"/>
<dbReference type="PROSITE" id="PS50304">
    <property type="entry name" value="TUDOR"/>
    <property type="match status" value="3"/>
</dbReference>
<dbReference type="EMBL" id="HBUF01045219">
    <property type="protein sequence ID" value="CAG6619343.1"/>
    <property type="molecule type" value="Transcribed_RNA"/>
</dbReference>
<feature type="compositionally biased region" description="Polar residues" evidence="1">
    <location>
        <begin position="257"/>
        <end position="275"/>
    </location>
</feature>
<dbReference type="GO" id="GO:0005737">
    <property type="term" value="C:cytoplasm"/>
    <property type="evidence" value="ECO:0007669"/>
    <property type="project" value="UniProtKB-ARBA"/>
</dbReference>
<feature type="domain" description="Tudor" evidence="2">
    <location>
        <begin position="989"/>
        <end position="1043"/>
    </location>
</feature>
<dbReference type="Gene3D" id="2.40.50.90">
    <property type="match status" value="2"/>
</dbReference>
<name>A0A8D8PZU7_9HEMI</name>
<dbReference type="InterPro" id="IPR035437">
    <property type="entry name" value="SNase_OB-fold_sf"/>
</dbReference>
<organism evidence="3">
    <name type="scientific">Cacopsylla melanoneura</name>
    <dbReference type="NCBI Taxonomy" id="428564"/>
    <lineage>
        <taxon>Eukaryota</taxon>
        <taxon>Metazoa</taxon>
        <taxon>Ecdysozoa</taxon>
        <taxon>Arthropoda</taxon>
        <taxon>Hexapoda</taxon>
        <taxon>Insecta</taxon>
        <taxon>Pterygota</taxon>
        <taxon>Neoptera</taxon>
        <taxon>Paraneoptera</taxon>
        <taxon>Hemiptera</taxon>
        <taxon>Sternorrhyncha</taxon>
        <taxon>Psylloidea</taxon>
        <taxon>Psyllidae</taxon>
        <taxon>Psyllinae</taxon>
        <taxon>Cacopsylla</taxon>
    </lineage>
</organism>
<dbReference type="InterPro" id="IPR002999">
    <property type="entry name" value="Tudor"/>
</dbReference>
<feature type="domain" description="Tudor" evidence="2">
    <location>
        <begin position="642"/>
        <end position="696"/>
    </location>
</feature>
<feature type="compositionally biased region" description="Polar residues" evidence="1">
    <location>
        <begin position="293"/>
        <end position="319"/>
    </location>
</feature>
<proteinExistence type="predicted"/>
<dbReference type="Pfam" id="PF00567">
    <property type="entry name" value="TUDOR"/>
    <property type="match status" value="3"/>
</dbReference>
<evidence type="ECO:0000259" key="2">
    <source>
        <dbReference type="PROSITE" id="PS50304"/>
    </source>
</evidence>
<protein>
    <recommendedName>
        <fullName evidence="2">Tudor domain-containing protein</fullName>
    </recommendedName>
</protein>